<reference evidence="2" key="2">
    <citation type="submission" date="2020-09" db="EMBL/GenBank/DDBJ databases">
        <authorList>
            <person name="Sun Q."/>
            <person name="Ohkuma M."/>
        </authorList>
    </citation>
    <scope>NUCLEOTIDE SEQUENCE</scope>
    <source>
        <strain evidence="2">JCM 12862</strain>
    </source>
</reference>
<dbReference type="AlphaFoldDB" id="A0A8J3BP65"/>
<protein>
    <submittedName>
        <fullName evidence="2">Uncharacterized protein</fullName>
    </submittedName>
</protein>
<sequence>MGKYFYFLFVTTIISSHLYSQEISIPTEFSQDGKLYKSLEEPVQVLTQFQSDEPCLVIDYLGKEKYKIKYKDWQGIVDSQYLVINEDMMDLFYAFQERERIEAIKAEEARKRKIQEIIRKAEEEKNPQHREDSIAKVLETKRQEQVAQELARKEQEALNQQRREDSIEKVLEAKKQAEAAAELARKQAEKLRQQRLEDSIAKVLETKRQELAAQELARKQQEALNQQRREDSIEKVLEAKKQAEAAAELARKQAEKLRQERLEDSIAKVLETKRQELAAQELARKQQEALNQQRREDSIEKVLEAKKQAEAAAELARKQAEKLRQQRLEDSITKVLETKRQELAAQELESKQQKDLNPETKELRNTCHYVMNEIDIFDNVRIIRTEPYKINTSLTAELYKRGNSKQVFFNLSQDLGCASYLPSNRSYVKVTLENNQVVTFFHSWNIDCGNFRFKGVMSNSQINILQKSPIKSISLNGTKHSVYIEQIDYKEFFMDKLKCLD</sequence>
<dbReference type="Proteomes" id="UP000612329">
    <property type="component" value="Unassembled WGS sequence"/>
</dbReference>
<dbReference type="EMBL" id="BMNR01000004">
    <property type="protein sequence ID" value="GGK25707.1"/>
    <property type="molecule type" value="Genomic_DNA"/>
</dbReference>
<comment type="caution">
    <text evidence="2">The sequence shown here is derived from an EMBL/GenBank/DDBJ whole genome shotgun (WGS) entry which is preliminary data.</text>
</comment>
<feature type="coiled-coil region" evidence="1">
    <location>
        <begin position="104"/>
        <end position="356"/>
    </location>
</feature>
<reference evidence="2" key="1">
    <citation type="journal article" date="2014" name="Int. J. Syst. Evol. Microbiol.">
        <title>Complete genome sequence of Corynebacterium casei LMG S-19264T (=DSM 44701T), isolated from a smear-ripened cheese.</title>
        <authorList>
            <consortium name="US DOE Joint Genome Institute (JGI-PGF)"/>
            <person name="Walter F."/>
            <person name="Albersmeier A."/>
            <person name="Kalinowski J."/>
            <person name="Ruckert C."/>
        </authorList>
    </citation>
    <scope>NUCLEOTIDE SEQUENCE</scope>
    <source>
        <strain evidence="2">JCM 12862</strain>
    </source>
</reference>
<evidence type="ECO:0000313" key="3">
    <source>
        <dbReference type="Proteomes" id="UP000612329"/>
    </source>
</evidence>
<evidence type="ECO:0000256" key="1">
    <source>
        <dbReference type="SAM" id="Coils"/>
    </source>
</evidence>
<gene>
    <name evidence="2" type="ORF">GCM10007962_19960</name>
</gene>
<evidence type="ECO:0000313" key="2">
    <source>
        <dbReference type="EMBL" id="GGK25707.1"/>
    </source>
</evidence>
<dbReference type="RefSeq" id="WP_188652597.1">
    <property type="nucleotide sequence ID" value="NZ_BMNR01000004.1"/>
</dbReference>
<accession>A0A8J3BP65</accession>
<keyword evidence="3" id="KW-1185">Reference proteome</keyword>
<organism evidence="2 3">
    <name type="scientific">Yeosuana aromativorans</name>
    <dbReference type="NCBI Taxonomy" id="288019"/>
    <lineage>
        <taxon>Bacteria</taxon>
        <taxon>Pseudomonadati</taxon>
        <taxon>Bacteroidota</taxon>
        <taxon>Flavobacteriia</taxon>
        <taxon>Flavobacteriales</taxon>
        <taxon>Flavobacteriaceae</taxon>
        <taxon>Yeosuana</taxon>
    </lineage>
</organism>
<proteinExistence type="predicted"/>
<keyword evidence="1" id="KW-0175">Coiled coil</keyword>
<name>A0A8J3BP65_9FLAO</name>